<dbReference type="InterPro" id="IPR050194">
    <property type="entry name" value="Glycosyltransferase_grp1"/>
</dbReference>
<dbReference type="CDD" id="cd03801">
    <property type="entry name" value="GT4_PimA-like"/>
    <property type="match status" value="1"/>
</dbReference>
<evidence type="ECO:0000259" key="2">
    <source>
        <dbReference type="Pfam" id="PF13439"/>
    </source>
</evidence>
<name>A0A3P1VS54_FUSNU</name>
<dbReference type="PANTHER" id="PTHR45947">
    <property type="entry name" value="SULFOQUINOVOSYL TRANSFERASE SQD2"/>
    <property type="match status" value="1"/>
</dbReference>
<keyword evidence="3" id="KW-0808">Transferase</keyword>
<reference evidence="3" key="1">
    <citation type="submission" date="2018-11" db="EMBL/GenBank/DDBJ databases">
        <title>Genomes From Bacteria Associated with the Canine Oral Cavity: a Test Case for Automated Genome-Based Taxonomic Assignment.</title>
        <authorList>
            <person name="Coil D.A."/>
            <person name="Jospin G."/>
            <person name="Darling A.E."/>
            <person name="Wallis C."/>
            <person name="Davis I.J."/>
            <person name="Harris S."/>
            <person name="Eisen J.A."/>
            <person name="Holcombe L.J."/>
            <person name="O'Flynn C."/>
        </authorList>
    </citation>
    <scope>NUCLEOTIDE SEQUENCE [LARGE SCALE GENOMIC DNA]</scope>
    <source>
        <strain evidence="3">OH5060</strain>
    </source>
</reference>
<gene>
    <name evidence="3" type="ORF">EII28_06380</name>
</gene>
<evidence type="ECO:0000259" key="1">
    <source>
        <dbReference type="Pfam" id="PF00534"/>
    </source>
</evidence>
<dbReference type="GO" id="GO:0016757">
    <property type="term" value="F:glycosyltransferase activity"/>
    <property type="evidence" value="ECO:0007669"/>
    <property type="project" value="InterPro"/>
</dbReference>
<accession>A0A3P1VS54</accession>
<feature type="domain" description="Glycosyltransferase subfamily 4-like N-terminal" evidence="2">
    <location>
        <begin position="56"/>
        <end position="183"/>
    </location>
</feature>
<dbReference type="Gene3D" id="3.40.50.2000">
    <property type="entry name" value="Glycogen Phosphorylase B"/>
    <property type="match status" value="2"/>
</dbReference>
<proteinExistence type="predicted"/>
<dbReference type="PANTHER" id="PTHR45947:SF3">
    <property type="entry name" value="SULFOQUINOVOSYL TRANSFERASE SQD2"/>
    <property type="match status" value="1"/>
</dbReference>
<dbReference type="EMBL" id="RQZD01000012">
    <property type="protein sequence ID" value="RRD37162.1"/>
    <property type="molecule type" value="Genomic_DNA"/>
</dbReference>
<comment type="caution">
    <text evidence="3">The sequence shown here is derived from an EMBL/GenBank/DDBJ whole genome shotgun (WGS) entry which is preliminary data.</text>
</comment>
<dbReference type="InterPro" id="IPR028098">
    <property type="entry name" value="Glyco_trans_4-like_N"/>
</dbReference>
<protein>
    <submittedName>
        <fullName evidence="3">Glycosyltransferase family 1 protein</fullName>
    </submittedName>
</protein>
<dbReference type="InterPro" id="IPR001296">
    <property type="entry name" value="Glyco_trans_1"/>
</dbReference>
<dbReference type="Pfam" id="PF00534">
    <property type="entry name" value="Glycos_transf_1"/>
    <property type="match status" value="1"/>
</dbReference>
<feature type="domain" description="Glycosyl transferase family 1" evidence="1">
    <location>
        <begin position="189"/>
        <end position="346"/>
    </location>
</feature>
<dbReference type="Pfam" id="PF13439">
    <property type="entry name" value="Glyco_transf_4"/>
    <property type="match status" value="1"/>
</dbReference>
<evidence type="ECO:0000313" key="3">
    <source>
        <dbReference type="EMBL" id="RRD37162.1"/>
    </source>
</evidence>
<dbReference type="AlphaFoldDB" id="A0A3P1VS54"/>
<dbReference type="SUPFAM" id="SSF53756">
    <property type="entry name" value="UDP-Glycosyltransferase/glycogen phosphorylase"/>
    <property type="match status" value="1"/>
</dbReference>
<sequence length="369" mass="43016">MYGEKIMNKPIRVILVAPFPPPYGGIANWSLLLKKYHSNHLNEFDLEVINTATNKRITEGRTLFNRVFISGFKMIKLLLDMFKTIRKFKPTVVHITTSGSLGLIRDYFFTKIAKSYKISVVTHIRYGRIPELSLKNNWEWKLLIRVLNNSNKVICLDALTYSTLKKIYEDNKIFKILNPIDLEEIDKLNQKINEKEKTILFIGWCIKSKGVEELILSWKKISNKYKNWKLKILGPYKKEYLNFLKSLYDSEFIEFLGEKSHKDTLEELKKSSIFILPSYTEGCPNVILEAMSLGKPIISTDVGAIKEMLEEESGIIVSPKNIEELREAIELLLQDEDLCYKMGKNALIRVRENYALDVVMKQYQILWRS</sequence>
<organism evidence="3">
    <name type="scientific">Fusobacterium nucleatum</name>
    <dbReference type="NCBI Taxonomy" id="851"/>
    <lineage>
        <taxon>Bacteria</taxon>
        <taxon>Fusobacteriati</taxon>
        <taxon>Fusobacteriota</taxon>
        <taxon>Fusobacteriia</taxon>
        <taxon>Fusobacteriales</taxon>
        <taxon>Fusobacteriaceae</taxon>
        <taxon>Fusobacterium</taxon>
    </lineage>
</organism>